<organism evidence="4 5">
    <name type="scientific">Xaviernesmea rhizosphaerae</name>
    <dbReference type="NCBI Taxonomy" id="1672749"/>
    <lineage>
        <taxon>Bacteria</taxon>
        <taxon>Pseudomonadati</taxon>
        <taxon>Pseudomonadota</taxon>
        <taxon>Alphaproteobacteria</taxon>
        <taxon>Hyphomicrobiales</taxon>
        <taxon>Rhizobiaceae</taxon>
        <taxon>Rhizobium/Agrobacterium group</taxon>
        <taxon>Xaviernesmea</taxon>
    </lineage>
</organism>
<protein>
    <submittedName>
        <fullName evidence="4">N-acetylglucosamine-1-phosphate uridyltransferase</fullName>
    </submittedName>
</protein>
<accession>A0ABX3P865</accession>
<dbReference type="PANTHER" id="PTHR13847">
    <property type="entry name" value="SARCOSINE DEHYDROGENASE-RELATED"/>
    <property type="match status" value="1"/>
</dbReference>
<name>A0ABX3P865_9HYPH</name>
<evidence type="ECO:0000259" key="3">
    <source>
        <dbReference type="Pfam" id="PF01266"/>
    </source>
</evidence>
<proteinExistence type="predicted"/>
<feature type="compositionally biased region" description="Polar residues" evidence="2">
    <location>
        <begin position="1"/>
        <end position="10"/>
    </location>
</feature>
<evidence type="ECO:0000256" key="1">
    <source>
        <dbReference type="ARBA" id="ARBA00023002"/>
    </source>
</evidence>
<dbReference type="InterPro" id="IPR006076">
    <property type="entry name" value="FAD-dep_OxRdtase"/>
</dbReference>
<dbReference type="PANTHER" id="PTHR13847:SF201">
    <property type="entry name" value="PUTATIBE OXIDOREDUCTASE"/>
    <property type="match status" value="1"/>
</dbReference>
<feature type="domain" description="FAD dependent oxidoreductase" evidence="3">
    <location>
        <begin position="42"/>
        <end position="393"/>
    </location>
</feature>
<evidence type="ECO:0000256" key="2">
    <source>
        <dbReference type="SAM" id="MobiDB-lite"/>
    </source>
</evidence>
<dbReference type="Gene3D" id="3.50.50.60">
    <property type="entry name" value="FAD/NAD(P)-binding domain"/>
    <property type="match status" value="1"/>
</dbReference>
<dbReference type="Proteomes" id="UP000192652">
    <property type="component" value="Unassembled WGS sequence"/>
</dbReference>
<evidence type="ECO:0000313" key="4">
    <source>
        <dbReference type="EMBL" id="OQP84418.1"/>
    </source>
</evidence>
<comment type="caution">
    <text evidence="4">The sequence shown here is derived from an EMBL/GenBank/DDBJ whole genome shotgun (WGS) entry which is preliminary data.</text>
</comment>
<sequence>MSVMIDTQETTQEDLHNGRSPWGLQHSPPQRRRLTDSMTTEVLIIGGGITGSLLAEHLVARGHEVTLIDSEQPGLGSTAASTAMLQWEIDQPLHRLSELYGFDAAAEIYRKSFSAVQGLTRLVADSGIDCQFSPRATLYIAADGVDHRVLQAESALRARAGLPGEFVDGAHLQAHFDLRRDGAILSPGSADADPLLLAWGLLHRAERAGLRLIDAKAELFDADSRRVAVEMADGRVIEARHVVLATGYIMPDFVKTELHSTVSSWALATVPQAPKGLWPGRPLVWEASEDYHYMRSTADGRIVIGGEDDDTQDPDERARKTAQKRDRLLQVLGELRPEANRQVTHAWAGAFGTTQDGLPLIGAVPGHSRIFAAYGYGGNGITFSYMASRMLAAEIAGKREAWFDGFALDRPVPE</sequence>
<dbReference type="EMBL" id="MSPX01000021">
    <property type="protein sequence ID" value="OQP84418.1"/>
    <property type="molecule type" value="Genomic_DNA"/>
</dbReference>
<gene>
    <name evidence="4" type="ORF">BTR14_19855</name>
</gene>
<keyword evidence="5" id="KW-1185">Reference proteome</keyword>
<keyword evidence="1" id="KW-0560">Oxidoreductase</keyword>
<dbReference type="InterPro" id="IPR036188">
    <property type="entry name" value="FAD/NAD-bd_sf"/>
</dbReference>
<reference evidence="4 5" key="1">
    <citation type="journal article" date="2017" name="Antonie Van Leeuwenhoek">
        <title>Rhizobium rhizosphaerae sp. nov., a novel species isolated from rice rhizosphere.</title>
        <authorList>
            <person name="Zhao J.J."/>
            <person name="Zhang J."/>
            <person name="Zhang R.J."/>
            <person name="Zhang C.W."/>
            <person name="Yin H.Q."/>
            <person name="Zhang X.X."/>
        </authorList>
    </citation>
    <scope>NUCLEOTIDE SEQUENCE [LARGE SCALE GENOMIC DNA]</scope>
    <source>
        <strain evidence="4 5">RD15</strain>
    </source>
</reference>
<dbReference type="RefSeq" id="WP_081177442.1">
    <property type="nucleotide sequence ID" value="NZ_MSPX01000021.1"/>
</dbReference>
<dbReference type="Pfam" id="PF01266">
    <property type="entry name" value="DAO"/>
    <property type="match status" value="1"/>
</dbReference>
<feature type="region of interest" description="Disordered" evidence="2">
    <location>
        <begin position="1"/>
        <end position="33"/>
    </location>
</feature>
<dbReference type="SUPFAM" id="SSF51905">
    <property type="entry name" value="FAD/NAD(P)-binding domain"/>
    <property type="match status" value="1"/>
</dbReference>
<dbReference type="Gene3D" id="3.30.9.10">
    <property type="entry name" value="D-Amino Acid Oxidase, subunit A, domain 2"/>
    <property type="match status" value="1"/>
</dbReference>
<evidence type="ECO:0000313" key="5">
    <source>
        <dbReference type="Proteomes" id="UP000192652"/>
    </source>
</evidence>